<feature type="binding site" evidence="10">
    <location>
        <position position="282"/>
    </location>
    <ligand>
        <name>K(+)</name>
        <dbReference type="ChEBI" id="CHEBI:29103"/>
    </ligand>
</feature>
<keyword evidence="9 10" id="KW-0119">Carbohydrate metabolism</keyword>
<dbReference type="InterPro" id="IPR002173">
    <property type="entry name" value="Carboh/pur_kinase_PfkB_CS"/>
</dbReference>
<dbReference type="HAMAP" id="MF_01987">
    <property type="entry name" value="Ribokinase"/>
    <property type="match status" value="1"/>
</dbReference>
<keyword evidence="3 10" id="KW-0479">Metal-binding</keyword>
<dbReference type="Pfam" id="PF00294">
    <property type="entry name" value="PfkB"/>
    <property type="match status" value="1"/>
</dbReference>
<dbReference type="PANTHER" id="PTHR10584">
    <property type="entry name" value="SUGAR KINASE"/>
    <property type="match status" value="1"/>
</dbReference>
<comment type="subcellular location">
    <subcellularLocation>
        <location evidence="10">Cytoplasm</location>
    </subcellularLocation>
</comment>
<feature type="binding site" evidence="10">
    <location>
        <position position="183"/>
    </location>
    <ligand>
        <name>ATP</name>
        <dbReference type="ChEBI" id="CHEBI:30616"/>
    </ligand>
</feature>
<comment type="similarity">
    <text evidence="1">Belongs to the carbohydrate kinase pfkB family.</text>
</comment>
<dbReference type="PRINTS" id="PR00990">
    <property type="entry name" value="RIBOKINASE"/>
</dbReference>
<name>A0ABT2PWS4_9MOLU</name>
<reference evidence="13" key="1">
    <citation type="submission" date="2023-07" db="EMBL/GenBank/DDBJ databases">
        <title>Novel Mycoplasma species identified in domestic and wild animals.</title>
        <authorList>
            <person name="Volokhov D.V."/>
            <person name="Furtak V.A."/>
            <person name="Zagorodnyaya T.A."/>
        </authorList>
    </citation>
    <scope>NUCLEOTIDE SEQUENCE [LARGE SCALE GENOMIC DNA]</scope>
    <source>
        <strain evidence="13">92-19</strain>
    </source>
</reference>
<feature type="binding site" evidence="10">
    <location>
        <begin position="38"/>
        <end position="42"/>
    </location>
    <ligand>
        <name>substrate</name>
    </ligand>
</feature>
<evidence type="ECO:0000256" key="7">
    <source>
        <dbReference type="ARBA" id="ARBA00022842"/>
    </source>
</evidence>
<evidence type="ECO:0000256" key="5">
    <source>
        <dbReference type="ARBA" id="ARBA00022777"/>
    </source>
</evidence>
<protein>
    <recommendedName>
        <fullName evidence="10">Deoxyribokinase</fullName>
        <shortName evidence="10">dRK</shortName>
        <ecNumber evidence="10">2.7.1.229</ecNumber>
    </recommendedName>
    <alternativeName>
        <fullName evidence="10">ATP:2-deoxy-D-ribose 5-phosphotransferase</fullName>
    </alternativeName>
</protein>
<feature type="binding site" evidence="10">
    <location>
        <position position="139"/>
    </location>
    <ligand>
        <name>substrate</name>
    </ligand>
</feature>
<feature type="binding site" evidence="10">
    <location>
        <position position="291"/>
    </location>
    <ligand>
        <name>K(+)</name>
        <dbReference type="ChEBI" id="CHEBI:29103"/>
    </ligand>
</feature>
<evidence type="ECO:0000256" key="4">
    <source>
        <dbReference type="ARBA" id="ARBA00022741"/>
    </source>
</evidence>
<keyword evidence="6 10" id="KW-0067">ATP-binding</keyword>
<dbReference type="EC" id="2.7.1.229" evidence="10"/>
<comment type="function">
    <text evidence="10">Catalyzes the ATP-dependent phosphorylation of 2-deoxy-D-ribose to 2-deoxy-D-ribose 5-phosphate (dRib-5P), allowing the use of deoxyribose as the sole carbon source.</text>
</comment>
<dbReference type="NCBIfam" id="TIGR02152">
    <property type="entry name" value="D_ribokin_bact"/>
    <property type="match status" value="1"/>
</dbReference>
<dbReference type="InterPro" id="IPR011611">
    <property type="entry name" value="PfkB_dom"/>
</dbReference>
<evidence type="ECO:0000256" key="10">
    <source>
        <dbReference type="HAMAP-Rule" id="MF_01987"/>
    </source>
</evidence>
<dbReference type="SUPFAM" id="SSF53613">
    <property type="entry name" value="Ribokinase-like"/>
    <property type="match status" value="1"/>
</dbReference>
<keyword evidence="13" id="KW-1185">Reference proteome</keyword>
<dbReference type="PANTHER" id="PTHR10584:SF166">
    <property type="entry name" value="RIBOKINASE"/>
    <property type="match status" value="1"/>
</dbReference>
<comment type="subunit">
    <text evidence="10">Homodimer.</text>
</comment>
<dbReference type="Proteomes" id="UP001209076">
    <property type="component" value="Unassembled WGS sequence"/>
</dbReference>
<keyword evidence="10" id="KW-0963">Cytoplasm</keyword>
<organism evidence="12 13">
    <name type="scientific">Paracholeplasma vituli</name>
    <dbReference type="NCBI Taxonomy" id="69473"/>
    <lineage>
        <taxon>Bacteria</taxon>
        <taxon>Bacillati</taxon>
        <taxon>Mycoplasmatota</taxon>
        <taxon>Mollicutes</taxon>
        <taxon>Acholeplasmatales</taxon>
        <taxon>Acholeplasmataceae</taxon>
        <taxon>Paracholeplasma</taxon>
    </lineage>
</organism>
<evidence type="ECO:0000256" key="9">
    <source>
        <dbReference type="ARBA" id="ARBA00023277"/>
    </source>
</evidence>
<feature type="binding site" evidence="10">
    <location>
        <position position="287"/>
    </location>
    <ligand>
        <name>K(+)</name>
        <dbReference type="ChEBI" id="CHEBI:29103"/>
    </ligand>
</feature>
<feature type="binding site" evidence="10">
    <location>
        <position position="276"/>
    </location>
    <ligand>
        <name>ATP</name>
        <dbReference type="ChEBI" id="CHEBI:30616"/>
    </ligand>
</feature>
<feature type="active site" description="Proton acceptor" evidence="10">
    <location>
        <position position="252"/>
    </location>
</feature>
<dbReference type="EMBL" id="JAOEGN010000001">
    <property type="protein sequence ID" value="MCU0104108.1"/>
    <property type="molecule type" value="Genomic_DNA"/>
</dbReference>
<proteinExistence type="inferred from homology"/>
<comment type="caution">
    <text evidence="12">The sequence shown here is derived from an EMBL/GenBank/DDBJ whole genome shotgun (WGS) entry which is preliminary data.</text>
</comment>
<keyword evidence="7 10" id="KW-0460">Magnesium</keyword>
<dbReference type="CDD" id="cd01174">
    <property type="entry name" value="ribokinase"/>
    <property type="match status" value="1"/>
</dbReference>
<evidence type="ECO:0000256" key="3">
    <source>
        <dbReference type="ARBA" id="ARBA00022723"/>
    </source>
</evidence>
<dbReference type="GO" id="GO:0004747">
    <property type="term" value="F:ribokinase activity"/>
    <property type="evidence" value="ECO:0007669"/>
    <property type="project" value="UniProtKB-EC"/>
</dbReference>
<dbReference type="InterPro" id="IPR002139">
    <property type="entry name" value="Ribo/fructo_kinase"/>
</dbReference>
<feature type="binding site" evidence="10">
    <location>
        <position position="246"/>
    </location>
    <ligand>
        <name>K(+)</name>
        <dbReference type="ChEBI" id="CHEBI:29103"/>
    </ligand>
</feature>
<dbReference type="InterPro" id="IPR029056">
    <property type="entry name" value="Ribokinase-like"/>
</dbReference>
<comment type="cofactor">
    <cofactor evidence="10">
        <name>Mg(2+)</name>
        <dbReference type="ChEBI" id="CHEBI:18420"/>
    </cofactor>
</comment>
<dbReference type="RefSeq" id="WP_262095319.1">
    <property type="nucleotide sequence ID" value="NZ_JAOEGN010000001.1"/>
</dbReference>
<feature type="binding site" evidence="10">
    <location>
        <begin position="219"/>
        <end position="224"/>
    </location>
    <ligand>
        <name>ATP</name>
        <dbReference type="ChEBI" id="CHEBI:30616"/>
    </ligand>
</feature>
<feature type="binding site" evidence="10">
    <location>
        <position position="248"/>
    </location>
    <ligand>
        <name>K(+)</name>
        <dbReference type="ChEBI" id="CHEBI:29103"/>
    </ligand>
</feature>
<evidence type="ECO:0000256" key="6">
    <source>
        <dbReference type="ARBA" id="ARBA00022840"/>
    </source>
</evidence>
<keyword evidence="2 10" id="KW-0808">Transferase</keyword>
<evidence type="ECO:0000256" key="8">
    <source>
        <dbReference type="ARBA" id="ARBA00022958"/>
    </source>
</evidence>
<dbReference type="InterPro" id="IPR011877">
    <property type="entry name" value="Ribokinase"/>
</dbReference>
<evidence type="ECO:0000313" key="12">
    <source>
        <dbReference type="EMBL" id="MCU0104108.1"/>
    </source>
</evidence>
<comment type="similarity">
    <text evidence="10">Belongs to the carbohydrate kinase PfkB family. Deoxyribokinase subfamily.</text>
</comment>
<evidence type="ECO:0000313" key="13">
    <source>
        <dbReference type="Proteomes" id="UP001209076"/>
    </source>
</evidence>
<accession>A0ABT2PWS4</accession>
<evidence type="ECO:0000256" key="1">
    <source>
        <dbReference type="ARBA" id="ARBA00005380"/>
    </source>
</evidence>
<keyword evidence="5 10" id="KW-0418">Kinase</keyword>
<feature type="binding site" evidence="10">
    <location>
        <begin position="251"/>
        <end position="252"/>
    </location>
    <ligand>
        <name>ATP</name>
        <dbReference type="ChEBI" id="CHEBI:30616"/>
    </ligand>
</feature>
<feature type="binding site" evidence="10">
    <location>
        <position position="285"/>
    </location>
    <ligand>
        <name>K(+)</name>
        <dbReference type="ChEBI" id="CHEBI:29103"/>
    </ligand>
</feature>
<sequence length="306" mass="33067">MSILIVGSFMTDLVVRTHQAPKPGETVIGLDFDIFLGGKGANQAISAFRQGSHVNLLGALGKDSFGDNFLNFLKTEKLDISHIEQKNLPSGVGQIVVNESTGQNQIIIIPGANLGYDQTDLIRKEHLFKEANLVINQLEMTDEITRLTKELAKKYGKLYLLNPAPYKSLEDSFLDGIDYLTPNESELAGLVSKSLVTLNDYEEAAKALVSKGVKNVIVTLGSHGALHCDQSGCNLYPSFKIDQVVDTTAAGDTFNGAFASKIDQGYSIKEAIMFANAAGALSVTKKGAIPSIPNKETVLKFMNKNI</sequence>
<feature type="binding site" evidence="10">
    <location>
        <position position="252"/>
    </location>
    <ligand>
        <name>substrate</name>
    </ligand>
</feature>
<evidence type="ECO:0000259" key="11">
    <source>
        <dbReference type="Pfam" id="PF00294"/>
    </source>
</evidence>
<evidence type="ECO:0000256" key="2">
    <source>
        <dbReference type="ARBA" id="ARBA00022679"/>
    </source>
</evidence>
<gene>
    <name evidence="12" type="primary">rbsK</name>
    <name evidence="10" type="synonym">deoK</name>
    <name evidence="12" type="ORF">N7603_00340</name>
</gene>
<dbReference type="Gene3D" id="3.40.1190.20">
    <property type="match status" value="1"/>
</dbReference>
<keyword evidence="4 10" id="KW-0547">Nucleotide-binding</keyword>
<dbReference type="PROSITE" id="PS00584">
    <property type="entry name" value="PFKB_KINASES_2"/>
    <property type="match status" value="1"/>
</dbReference>
<feature type="binding site" evidence="10">
    <location>
        <begin position="10"/>
        <end position="12"/>
    </location>
    <ligand>
        <name>substrate</name>
    </ligand>
</feature>
<comment type="catalytic activity">
    <reaction evidence="10">
        <text>2-deoxy-D-ribose + ATP = 2-deoxy-D-ribose 5-phosphate + ADP + H(+)</text>
        <dbReference type="Rhea" id="RHEA:30871"/>
        <dbReference type="ChEBI" id="CHEBI:15378"/>
        <dbReference type="ChEBI" id="CHEBI:30616"/>
        <dbReference type="ChEBI" id="CHEBI:62877"/>
        <dbReference type="ChEBI" id="CHEBI:90761"/>
        <dbReference type="ChEBI" id="CHEBI:456216"/>
        <dbReference type="EC" id="2.7.1.229"/>
    </reaction>
</comment>
<feature type="site" description="Important for substrate specificity" evidence="10">
    <location>
        <position position="10"/>
    </location>
</feature>
<feature type="domain" description="Carbohydrate kinase PfkB" evidence="11">
    <location>
        <begin position="3"/>
        <end position="294"/>
    </location>
</feature>
<keyword evidence="8 10" id="KW-0630">Potassium</keyword>